<proteinExistence type="predicted"/>
<evidence type="ECO:0000313" key="3">
    <source>
        <dbReference type="Proteomes" id="UP000249218"/>
    </source>
</evidence>
<keyword evidence="3" id="KW-1185">Reference proteome</keyword>
<dbReference type="Proteomes" id="UP000249218">
    <property type="component" value="Unassembled WGS sequence"/>
</dbReference>
<dbReference type="EMBL" id="KZ149926">
    <property type="protein sequence ID" value="PZC77557.1"/>
    <property type="molecule type" value="Genomic_DNA"/>
</dbReference>
<feature type="region of interest" description="Disordered" evidence="1">
    <location>
        <begin position="59"/>
        <end position="98"/>
    </location>
</feature>
<organism evidence="2 3">
    <name type="scientific">Helicoverpa armigera</name>
    <name type="common">Cotton bollworm</name>
    <name type="synonym">Heliothis armigera</name>
    <dbReference type="NCBI Taxonomy" id="29058"/>
    <lineage>
        <taxon>Eukaryota</taxon>
        <taxon>Metazoa</taxon>
        <taxon>Ecdysozoa</taxon>
        <taxon>Arthropoda</taxon>
        <taxon>Hexapoda</taxon>
        <taxon>Insecta</taxon>
        <taxon>Pterygota</taxon>
        <taxon>Neoptera</taxon>
        <taxon>Endopterygota</taxon>
        <taxon>Lepidoptera</taxon>
        <taxon>Glossata</taxon>
        <taxon>Ditrysia</taxon>
        <taxon>Noctuoidea</taxon>
        <taxon>Noctuidae</taxon>
        <taxon>Heliothinae</taxon>
        <taxon>Helicoverpa</taxon>
    </lineage>
</organism>
<accession>A0A2W1BWG9</accession>
<name>A0A2W1BWG9_HELAM</name>
<gene>
    <name evidence="2" type="primary">HaOG203180</name>
    <name evidence="2" type="ORF">B5X24_HaOG203180</name>
</gene>
<sequence>MPSFNTTKQYLIQISIKLKKKQQPNAERISNTQFECGKQTQNVCRPTAEHLKKKAFSERMALRRRRSRPQCLSRRETERTRHSPARTPNGHRDEKNYQKNIKVINPILLIF</sequence>
<dbReference type="AlphaFoldDB" id="A0A2W1BWG9"/>
<protein>
    <submittedName>
        <fullName evidence="2">Uncharacterized protein</fullName>
    </submittedName>
</protein>
<reference evidence="2 3" key="1">
    <citation type="journal article" date="2017" name="BMC Biol.">
        <title>Genomic innovations, transcriptional plasticity and gene loss underlying the evolution and divergence of two highly polyphagous and invasive Helicoverpa pest species.</title>
        <authorList>
            <person name="Pearce S.L."/>
            <person name="Clarke D.F."/>
            <person name="East P.D."/>
            <person name="Elfekih S."/>
            <person name="Gordon K.H."/>
            <person name="Jermiin L.S."/>
            <person name="McGaughran A."/>
            <person name="Oakeshott J.G."/>
            <person name="Papanikolaou A."/>
            <person name="Perera O.P."/>
            <person name="Rane R.V."/>
            <person name="Richards S."/>
            <person name="Tay W.T."/>
            <person name="Walsh T.K."/>
            <person name="Anderson A."/>
            <person name="Anderson C.J."/>
            <person name="Asgari S."/>
            <person name="Board P.G."/>
            <person name="Bretschneider A."/>
            <person name="Campbell P.M."/>
            <person name="Chertemps T."/>
            <person name="Christeller J.T."/>
            <person name="Coppin C.W."/>
            <person name="Downes S.J."/>
            <person name="Duan G."/>
            <person name="Farnsworth C.A."/>
            <person name="Good R.T."/>
            <person name="Han L.B."/>
            <person name="Han Y.C."/>
            <person name="Hatje K."/>
            <person name="Horne I."/>
            <person name="Huang Y.P."/>
            <person name="Hughes D.S."/>
            <person name="Jacquin-Joly E."/>
            <person name="James W."/>
            <person name="Jhangiani S."/>
            <person name="Kollmar M."/>
            <person name="Kuwar S.S."/>
            <person name="Li S."/>
            <person name="Liu N.Y."/>
            <person name="Maibeche M.T."/>
            <person name="Miller J.R."/>
            <person name="Montagne N."/>
            <person name="Perry T."/>
            <person name="Qu J."/>
            <person name="Song S.V."/>
            <person name="Sutton G.G."/>
            <person name="Vogel H."/>
            <person name="Walenz B.P."/>
            <person name="Xu W."/>
            <person name="Zhang H.J."/>
            <person name="Zou Z."/>
            <person name="Batterham P."/>
            <person name="Edwards O.R."/>
            <person name="Feyereisen R."/>
            <person name="Gibbs R.A."/>
            <person name="Heckel D.G."/>
            <person name="McGrath A."/>
            <person name="Robin C."/>
            <person name="Scherer S.E."/>
            <person name="Worley K.C."/>
            <person name="Wu Y.D."/>
        </authorList>
    </citation>
    <scope>NUCLEOTIDE SEQUENCE [LARGE SCALE GENOMIC DNA]</scope>
    <source>
        <strain evidence="2">Harm_GR_Male_#8</strain>
        <tissue evidence="2">Whole organism</tissue>
    </source>
</reference>
<evidence type="ECO:0000256" key="1">
    <source>
        <dbReference type="SAM" id="MobiDB-lite"/>
    </source>
</evidence>
<evidence type="ECO:0000313" key="2">
    <source>
        <dbReference type="EMBL" id="PZC77557.1"/>
    </source>
</evidence>